<feature type="region of interest" description="Disordered" evidence="2">
    <location>
        <begin position="96"/>
        <end position="127"/>
    </location>
</feature>
<dbReference type="Gene3D" id="4.10.60.10">
    <property type="entry name" value="Zinc finger, CCHC-type"/>
    <property type="match status" value="1"/>
</dbReference>
<gene>
    <name evidence="3" type="ORF">MELLADRAFT_103541</name>
</gene>
<name>F4RBP0_MELLP</name>
<evidence type="ECO:0000313" key="4">
    <source>
        <dbReference type="Proteomes" id="UP000001072"/>
    </source>
</evidence>
<dbReference type="Proteomes" id="UP000001072">
    <property type="component" value="Unassembled WGS sequence"/>
</dbReference>
<feature type="region of interest" description="Disordered" evidence="2">
    <location>
        <begin position="362"/>
        <end position="399"/>
    </location>
</feature>
<dbReference type="InParanoid" id="F4RBP0"/>
<feature type="compositionally biased region" description="Polar residues" evidence="2">
    <location>
        <begin position="69"/>
        <end position="82"/>
    </location>
</feature>
<organism evidence="4">
    <name type="scientific">Melampsora larici-populina (strain 98AG31 / pathotype 3-4-7)</name>
    <name type="common">Poplar leaf rust fungus</name>
    <dbReference type="NCBI Taxonomy" id="747676"/>
    <lineage>
        <taxon>Eukaryota</taxon>
        <taxon>Fungi</taxon>
        <taxon>Dikarya</taxon>
        <taxon>Basidiomycota</taxon>
        <taxon>Pucciniomycotina</taxon>
        <taxon>Pucciniomycetes</taxon>
        <taxon>Pucciniales</taxon>
        <taxon>Melampsoraceae</taxon>
        <taxon>Melampsora</taxon>
    </lineage>
</organism>
<dbReference type="RefSeq" id="XP_007406433.1">
    <property type="nucleotide sequence ID" value="XM_007406371.1"/>
</dbReference>
<evidence type="ECO:0000256" key="2">
    <source>
        <dbReference type="SAM" id="MobiDB-lite"/>
    </source>
</evidence>
<dbReference type="OrthoDB" id="10319388at2759"/>
<dbReference type="KEGG" id="mlr:MELLADRAFT_103541"/>
<evidence type="ECO:0000256" key="1">
    <source>
        <dbReference type="ARBA" id="ARBA00022664"/>
    </source>
</evidence>
<keyword evidence="4" id="KW-1185">Reference proteome</keyword>
<dbReference type="SUPFAM" id="SSF57756">
    <property type="entry name" value="Retrovirus zinc finger-like domains"/>
    <property type="match status" value="1"/>
</dbReference>
<dbReference type="GO" id="GO:0008270">
    <property type="term" value="F:zinc ion binding"/>
    <property type="evidence" value="ECO:0007669"/>
    <property type="project" value="InterPro"/>
</dbReference>
<reference evidence="4" key="1">
    <citation type="journal article" date="2011" name="Proc. Natl. Acad. Sci. U.S.A.">
        <title>Obligate biotrophy features unraveled by the genomic analysis of rust fungi.</title>
        <authorList>
            <person name="Duplessis S."/>
            <person name="Cuomo C.A."/>
            <person name="Lin Y.-C."/>
            <person name="Aerts A."/>
            <person name="Tisserant E."/>
            <person name="Veneault-Fourrey C."/>
            <person name="Joly D.L."/>
            <person name="Hacquard S."/>
            <person name="Amselem J."/>
            <person name="Cantarel B.L."/>
            <person name="Chiu R."/>
            <person name="Coutinho P.M."/>
            <person name="Feau N."/>
            <person name="Field M."/>
            <person name="Frey P."/>
            <person name="Gelhaye E."/>
            <person name="Goldberg J."/>
            <person name="Grabherr M.G."/>
            <person name="Kodira C.D."/>
            <person name="Kohler A."/>
            <person name="Kuees U."/>
            <person name="Lindquist E.A."/>
            <person name="Lucas S.M."/>
            <person name="Mago R."/>
            <person name="Mauceli E."/>
            <person name="Morin E."/>
            <person name="Murat C."/>
            <person name="Pangilinan J.L."/>
            <person name="Park R."/>
            <person name="Pearson M."/>
            <person name="Quesneville H."/>
            <person name="Rouhier N."/>
            <person name="Sakthikumar S."/>
            <person name="Salamov A.A."/>
            <person name="Schmutz J."/>
            <person name="Selles B."/>
            <person name="Shapiro H."/>
            <person name="Tanguay P."/>
            <person name="Tuskan G.A."/>
            <person name="Henrissat B."/>
            <person name="Van de Peer Y."/>
            <person name="Rouze P."/>
            <person name="Ellis J.G."/>
            <person name="Dodds P.N."/>
            <person name="Schein J.E."/>
            <person name="Zhong S."/>
            <person name="Hamelin R.C."/>
            <person name="Grigoriev I.V."/>
            <person name="Szabo L.J."/>
            <person name="Martin F."/>
        </authorList>
    </citation>
    <scope>NUCLEOTIDE SEQUENCE [LARGE SCALE GENOMIC DNA]</scope>
    <source>
        <strain evidence="4">98AG31 / pathotype 3-4-7</strain>
    </source>
</reference>
<keyword evidence="1" id="KW-0507">mRNA processing</keyword>
<feature type="compositionally biased region" description="Pro residues" evidence="2">
    <location>
        <begin position="46"/>
        <end position="59"/>
    </location>
</feature>
<feature type="region of interest" description="Disordered" evidence="2">
    <location>
        <begin position="1"/>
        <end position="82"/>
    </location>
</feature>
<evidence type="ECO:0000313" key="3">
    <source>
        <dbReference type="EMBL" id="EGG10132.1"/>
    </source>
</evidence>
<proteinExistence type="predicted"/>
<sequence>MAVRHSPPATRNRGSQHGSPSQRGTSSTRGSRGRGSARLGTESAPPHLPPPPNIPPVNPPENQHHHSPPISSSNLHEQSPPFASNEQTLQHVSADQFTSTPMDHREPPPHPEFNRTYHPQPRRLQPLSFDDFIGQPAISQPPSNTNQITARLDKLDKLAPHVERYISKVPLLENDGSNINNWLDNVNDAIYFMIDKTDYLLKPSNLNHDIHPEVDLAENKLAYRALFYTISPMLHLSQHFESIERLADALERDGFVWTRDSILSIIYQATMPKSPDYDTANVKLDVRWNTDQRPFSSAEVRNALQTAHLKLRREESQLDLNSDFNAMSISAREQWPCNYCKQKGHWIDECPELHNKARRAIKSQNHPTPPSSPFPSRQETKNDRNVNTHDTKSVRFSDASAKPQVTALSIEDFANGDGTFSLDREIPFDPPSVMSYRIDPDDILAAEEAAQARAEESDIPKEYFM</sequence>
<dbReference type="VEuPathDB" id="FungiDB:MELLADRAFT_103541"/>
<dbReference type="InterPro" id="IPR036875">
    <property type="entry name" value="Znf_CCHC_sf"/>
</dbReference>
<feature type="compositionally biased region" description="Basic and acidic residues" evidence="2">
    <location>
        <begin position="378"/>
        <end position="395"/>
    </location>
</feature>
<feature type="compositionally biased region" description="Basic and acidic residues" evidence="2">
    <location>
        <begin position="102"/>
        <end position="115"/>
    </location>
</feature>
<dbReference type="AlphaFoldDB" id="F4RBP0"/>
<dbReference type="GO" id="GO:0003676">
    <property type="term" value="F:nucleic acid binding"/>
    <property type="evidence" value="ECO:0007669"/>
    <property type="project" value="InterPro"/>
</dbReference>
<accession>F4RBP0</accession>
<dbReference type="HOGENOM" id="CLU_588025_0_0_1"/>
<dbReference type="EMBL" id="GL883095">
    <property type="protein sequence ID" value="EGG10132.1"/>
    <property type="molecule type" value="Genomic_DNA"/>
</dbReference>
<dbReference type="GO" id="GO:0006397">
    <property type="term" value="P:mRNA processing"/>
    <property type="evidence" value="ECO:0007669"/>
    <property type="project" value="UniProtKB-KW"/>
</dbReference>
<dbReference type="GeneID" id="18922003"/>
<protein>
    <recommendedName>
        <fullName evidence="5">CCHC-type domain-containing protein</fullName>
    </recommendedName>
</protein>
<evidence type="ECO:0008006" key="5">
    <source>
        <dbReference type="Google" id="ProtNLM"/>
    </source>
</evidence>
<feature type="compositionally biased region" description="Low complexity" evidence="2">
    <location>
        <begin position="18"/>
        <end position="41"/>
    </location>
</feature>